<sequence length="297" mass="32752">MAHAARLNLRMQKELKILLTDPPHGVSLSPSDSDDPSSSSSSLSCIEAKITGPEGTVYSNGIFKIKIQIPERFPLICSRLLGAWQPSLNISTVLTSIGLLLSEPNADDGLMCETSREYKYNRQVFDEKARSWTERYARPGANSVDKGITSNAEQPCVESRDVLKAKNDDNVGSSKRFCRIGLKLSLGSLTPLEKTSSANKENMGLNRRLSLSHSQSLLGSSAKPASVLRTIDSNGEKNSDDCNERPMKFHDVKSEEVSVIPETVIVSDSEDSEEENGRSKRLRISLIRKRLSGKKER</sequence>
<accession>A0AAV9BZX7</accession>
<dbReference type="Proteomes" id="UP001180020">
    <property type="component" value="Unassembled WGS sequence"/>
</dbReference>
<dbReference type="SMART" id="SM00212">
    <property type="entry name" value="UBCc"/>
    <property type="match status" value="1"/>
</dbReference>
<reference evidence="3" key="1">
    <citation type="journal article" date="2023" name="Nat. Commun.">
        <title>Diploid and tetraploid genomes of Acorus and the evolution of monocots.</title>
        <authorList>
            <person name="Ma L."/>
            <person name="Liu K.W."/>
            <person name="Li Z."/>
            <person name="Hsiao Y.Y."/>
            <person name="Qi Y."/>
            <person name="Fu T."/>
            <person name="Tang G.D."/>
            <person name="Zhang D."/>
            <person name="Sun W.H."/>
            <person name="Liu D.K."/>
            <person name="Li Y."/>
            <person name="Chen G.Z."/>
            <person name="Liu X.D."/>
            <person name="Liao X.Y."/>
            <person name="Jiang Y.T."/>
            <person name="Yu X."/>
            <person name="Hao Y."/>
            <person name="Huang J."/>
            <person name="Zhao X.W."/>
            <person name="Ke S."/>
            <person name="Chen Y.Y."/>
            <person name="Wu W.L."/>
            <person name="Hsu J.L."/>
            <person name="Lin Y.F."/>
            <person name="Huang M.D."/>
            <person name="Li C.Y."/>
            <person name="Huang L."/>
            <person name="Wang Z.W."/>
            <person name="Zhao X."/>
            <person name="Zhong W.Y."/>
            <person name="Peng D.H."/>
            <person name="Ahmad S."/>
            <person name="Lan S."/>
            <person name="Zhang J.S."/>
            <person name="Tsai W.C."/>
            <person name="Van de Peer Y."/>
            <person name="Liu Z.J."/>
        </authorList>
    </citation>
    <scope>NUCLEOTIDE SEQUENCE</scope>
    <source>
        <strain evidence="3">CP</strain>
    </source>
</reference>
<keyword evidence="4" id="KW-1185">Reference proteome</keyword>
<feature type="region of interest" description="Disordered" evidence="1">
    <location>
        <begin position="215"/>
        <end position="254"/>
    </location>
</feature>
<feature type="region of interest" description="Disordered" evidence="1">
    <location>
        <begin position="21"/>
        <end position="44"/>
    </location>
</feature>
<dbReference type="Gene3D" id="3.10.110.10">
    <property type="entry name" value="Ubiquitin Conjugating Enzyme"/>
    <property type="match status" value="2"/>
</dbReference>
<dbReference type="PROSITE" id="PS50127">
    <property type="entry name" value="UBC_2"/>
    <property type="match status" value="1"/>
</dbReference>
<protein>
    <submittedName>
        <fullName evidence="3">Ubiquitin-conjugating enzyme E2 37</fullName>
    </submittedName>
</protein>
<dbReference type="InterPro" id="IPR000608">
    <property type="entry name" value="UBC"/>
</dbReference>
<evidence type="ECO:0000259" key="2">
    <source>
        <dbReference type="PROSITE" id="PS50127"/>
    </source>
</evidence>
<organism evidence="3 4">
    <name type="scientific">Acorus calamus</name>
    <name type="common">Sweet flag</name>
    <dbReference type="NCBI Taxonomy" id="4465"/>
    <lineage>
        <taxon>Eukaryota</taxon>
        <taxon>Viridiplantae</taxon>
        <taxon>Streptophyta</taxon>
        <taxon>Embryophyta</taxon>
        <taxon>Tracheophyta</taxon>
        <taxon>Spermatophyta</taxon>
        <taxon>Magnoliopsida</taxon>
        <taxon>Liliopsida</taxon>
        <taxon>Acoraceae</taxon>
        <taxon>Acorus</taxon>
    </lineage>
</organism>
<dbReference type="Pfam" id="PF00179">
    <property type="entry name" value="UQ_con"/>
    <property type="match status" value="1"/>
</dbReference>
<evidence type="ECO:0000313" key="4">
    <source>
        <dbReference type="Proteomes" id="UP001180020"/>
    </source>
</evidence>
<feature type="compositionally biased region" description="Basic and acidic residues" evidence="1">
    <location>
        <begin position="234"/>
        <end position="254"/>
    </location>
</feature>
<feature type="compositionally biased region" description="Low complexity" evidence="1">
    <location>
        <begin position="27"/>
        <end position="44"/>
    </location>
</feature>
<evidence type="ECO:0000256" key="1">
    <source>
        <dbReference type="SAM" id="MobiDB-lite"/>
    </source>
</evidence>
<gene>
    <name evidence="3" type="primary">UBC37</name>
    <name evidence="3" type="ORF">QJS10_CPB22g01205</name>
</gene>
<feature type="domain" description="UBC core" evidence="2">
    <location>
        <begin position="1"/>
        <end position="138"/>
    </location>
</feature>
<dbReference type="SUPFAM" id="SSF54495">
    <property type="entry name" value="UBC-like"/>
    <property type="match status" value="1"/>
</dbReference>
<dbReference type="InterPro" id="IPR016135">
    <property type="entry name" value="UBQ-conjugating_enzyme/RWD"/>
</dbReference>
<evidence type="ECO:0000313" key="3">
    <source>
        <dbReference type="EMBL" id="KAK1281949.1"/>
    </source>
</evidence>
<reference evidence="3" key="2">
    <citation type="submission" date="2023-06" db="EMBL/GenBank/DDBJ databases">
        <authorList>
            <person name="Ma L."/>
            <person name="Liu K.-W."/>
            <person name="Li Z."/>
            <person name="Hsiao Y.-Y."/>
            <person name="Qi Y."/>
            <person name="Fu T."/>
            <person name="Tang G."/>
            <person name="Zhang D."/>
            <person name="Sun W.-H."/>
            <person name="Liu D.-K."/>
            <person name="Li Y."/>
            <person name="Chen G.-Z."/>
            <person name="Liu X.-D."/>
            <person name="Liao X.-Y."/>
            <person name="Jiang Y.-T."/>
            <person name="Yu X."/>
            <person name="Hao Y."/>
            <person name="Huang J."/>
            <person name="Zhao X.-W."/>
            <person name="Ke S."/>
            <person name="Chen Y.-Y."/>
            <person name="Wu W.-L."/>
            <person name="Hsu J.-L."/>
            <person name="Lin Y.-F."/>
            <person name="Huang M.-D."/>
            <person name="Li C.-Y."/>
            <person name="Huang L."/>
            <person name="Wang Z.-W."/>
            <person name="Zhao X."/>
            <person name="Zhong W.-Y."/>
            <person name="Peng D.-H."/>
            <person name="Ahmad S."/>
            <person name="Lan S."/>
            <person name="Zhang J.-S."/>
            <person name="Tsai W.-C."/>
            <person name="Van De Peer Y."/>
            <person name="Liu Z.-J."/>
        </authorList>
    </citation>
    <scope>NUCLEOTIDE SEQUENCE</scope>
    <source>
        <strain evidence="3">CP</strain>
        <tissue evidence="3">Leaves</tissue>
    </source>
</reference>
<name>A0AAV9BZX7_ACOCL</name>
<comment type="caution">
    <text evidence="3">The sequence shown here is derived from an EMBL/GenBank/DDBJ whole genome shotgun (WGS) entry which is preliminary data.</text>
</comment>
<dbReference type="PANTHER" id="PTHR24067">
    <property type="entry name" value="UBIQUITIN-CONJUGATING ENZYME E2"/>
    <property type="match status" value="1"/>
</dbReference>
<dbReference type="AlphaFoldDB" id="A0AAV9BZX7"/>
<dbReference type="InterPro" id="IPR050113">
    <property type="entry name" value="Ub_conjugating_enzyme"/>
</dbReference>
<proteinExistence type="predicted"/>
<dbReference type="EMBL" id="JAUJYO010000022">
    <property type="protein sequence ID" value="KAK1281949.1"/>
    <property type="molecule type" value="Genomic_DNA"/>
</dbReference>